<dbReference type="InterPro" id="IPR017871">
    <property type="entry name" value="ABC_transporter-like_CS"/>
</dbReference>
<keyword evidence="5 12" id="KW-0067">ATP-binding</keyword>
<keyword evidence="13" id="KW-1185">Reference proteome</keyword>
<dbReference type="InterPro" id="IPR003593">
    <property type="entry name" value="AAA+_ATPase"/>
</dbReference>
<evidence type="ECO:0000256" key="3">
    <source>
        <dbReference type="ARBA" id="ARBA00022692"/>
    </source>
</evidence>
<keyword evidence="6 9" id="KW-1133">Transmembrane helix</keyword>
<feature type="transmembrane region" description="Helical" evidence="9">
    <location>
        <begin position="93"/>
        <end position="112"/>
    </location>
</feature>
<proteinExistence type="predicted"/>
<dbReference type="FunFam" id="3.40.50.300:FF:000287">
    <property type="entry name" value="Multidrug ABC transporter ATP-binding protein"/>
    <property type="match status" value="1"/>
</dbReference>
<evidence type="ECO:0000259" key="10">
    <source>
        <dbReference type="PROSITE" id="PS50893"/>
    </source>
</evidence>
<dbReference type="InterPro" id="IPR003439">
    <property type="entry name" value="ABC_transporter-like_ATP-bd"/>
</dbReference>
<reference evidence="12 13" key="1">
    <citation type="submission" date="2020-08" db="EMBL/GenBank/DDBJ databases">
        <title>Genomic Encyclopedia of Type Strains, Phase IV (KMG-IV): sequencing the most valuable type-strain genomes for metagenomic binning, comparative biology and taxonomic classification.</title>
        <authorList>
            <person name="Goeker M."/>
        </authorList>
    </citation>
    <scope>NUCLEOTIDE SEQUENCE [LARGE SCALE GENOMIC DNA]</scope>
    <source>
        <strain evidence="12 13">DSM 25622</strain>
    </source>
</reference>
<evidence type="ECO:0000313" key="12">
    <source>
        <dbReference type="EMBL" id="MBB5694434.1"/>
    </source>
</evidence>
<name>A0A840YK08_9PROT</name>
<dbReference type="GO" id="GO:0140359">
    <property type="term" value="F:ABC-type transporter activity"/>
    <property type="evidence" value="ECO:0007669"/>
    <property type="project" value="InterPro"/>
</dbReference>
<dbReference type="InterPro" id="IPR039421">
    <property type="entry name" value="Type_1_exporter"/>
</dbReference>
<evidence type="ECO:0000256" key="1">
    <source>
        <dbReference type="ARBA" id="ARBA00004651"/>
    </source>
</evidence>
<evidence type="ECO:0000256" key="8">
    <source>
        <dbReference type="SAM" id="MobiDB-lite"/>
    </source>
</evidence>
<dbReference type="SUPFAM" id="SSF52540">
    <property type="entry name" value="P-loop containing nucleoside triphosphate hydrolases"/>
    <property type="match status" value="1"/>
</dbReference>
<dbReference type="Proteomes" id="UP000580654">
    <property type="component" value="Unassembled WGS sequence"/>
</dbReference>
<dbReference type="GO" id="GO:0016887">
    <property type="term" value="F:ATP hydrolysis activity"/>
    <property type="evidence" value="ECO:0007669"/>
    <property type="project" value="InterPro"/>
</dbReference>
<evidence type="ECO:0000256" key="6">
    <source>
        <dbReference type="ARBA" id="ARBA00022989"/>
    </source>
</evidence>
<dbReference type="CDD" id="cd07346">
    <property type="entry name" value="ABC_6TM_exporters"/>
    <property type="match status" value="1"/>
</dbReference>
<organism evidence="12 13">
    <name type="scientific">Muricoccus pecuniae</name>
    <dbReference type="NCBI Taxonomy" id="693023"/>
    <lineage>
        <taxon>Bacteria</taxon>
        <taxon>Pseudomonadati</taxon>
        <taxon>Pseudomonadota</taxon>
        <taxon>Alphaproteobacteria</taxon>
        <taxon>Acetobacterales</taxon>
        <taxon>Roseomonadaceae</taxon>
        <taxon>Muricoccus</taxon>
    </lineage>
</organism>
<gene>
    <name evidence="12" type="ORF">FHS87_002480</name>
</gene>
<feature type="transmembrane region" description="Helical" evidence="9">
    <location>
        <begin position="54"/>
        <end position="73"/>
    </location>
</feature>
<accession>A0A840YK08</accession>
<comment type="subcellular location">
    <subcellularLocation>
        <location evidence="1">Cell membrane</location>
        <topology evidence="1">Multi-pass membrane protein</topology>
    </subcellularLocation>
</comment>
<keyword evidence="4" id="KW-0547">Nucleotide-binding</keyword>
<evidence type="ECO:0000256" key="9">
    <source>
        <dbReference type="SAM" id="Phobius"/>
    </source>
</evidence>
<dbReference type="Pfam" id="PF00005">
    <property type="entry name" value="ABC_tran"/>
    <property type="match status" value="1"/>
</dbReference>
<feature type="transmembrane region" description="Helical" evidence="9">
    <location>
        <begin position="196"/>
        <end position="216"/>
    </location>
</feature>
<feature type="transmembrane region" description="Helical" evidence="9">
    <location>
        <begin position="281"/>
        <end position="304"/>
    </location>
</feature>
<keyword evidence="2" id="KW-0813">Transport</keyword>
<dbReference type="PROSITE" id="PS50929">
    <property type="entry name" value="ABC_TM1F"/>
    <property type="match status" value="1"/>
</dbReference>
<evidence type="ECO:0000256" key="5">
    <source>
        <dbReference type="ARBA" id="ARBA00022840"/>
    </source>
</evidence>
<evidence type="ECO:0000313" key="13">
    <source>
        <dbReference type="Proteomes" id="UP000580654"/>
    </source>
</evidence>
<dbReference type="InterPro" id="IPR036640">
    <property type="entry name" value="ABC1_TM_sf"/>
</dbReference>
<feature type="domain" description="ABC transporter" evidence="10">
    <location>
        <begin position="374"/>
        <end position="608"/>
    </location>
</feature>
<dbReference type="PROSITE" id="PS00211">
    <property type="entry name" value="ABC_TRANSPORTER_1"/>
    <property type="match status" value="1"/>
</dbReference>
<feature type="domain" description="ABC transmembrane type-1" evidence="11">
    <location>
        <begin position="58"/>
        <end position="340"/>
    </location>
</feature>
<dbReference type="InterPro" id="IPR011527">
    <property type="entry name" value="ABC1_TM_dom"/>
</dbReference>
<dbReference type="EMBL" id="JACIJD010000010">
    <property type="protein sequence ID" value="MBB5694434.1"/>
    <property type="molecule type" value="Genomic_DNA"/>
</dbReference>
<feature type="transmembrane region" description="Helical" evidence="9">
    <location>
        <begin position="164"/>
        <end position="190"/>
    </location>
</feature>
<dbReference type="Gene3D" id="1.20.1560.10">
    <property type="entry name" value="ABC transporter type 1, transmembrane domain"/>
    <property type="match status" value="1"/>
</dbReference>
<dbReference type="SUPFAM" id="SSF90123">
    <property type="entry name" value="ABC transporter transmembrane region"/>
    <property type="match status" value="1"/>
</dbReference>
<dbReference type="Pfam" id="PF00664">
    <property type="entry name" value="ABC_membrane"/>
    <property type="match status" value="1"/>
</dbReference>
<comment type="caution">
    <text evidence="12">The sequence shown here is derived from an EMBL/GenBank/DDBJ whole genome shotgun (WGS) entry which is preliminary data.</text>
</comment>
<keyword evidence="7 9" id="KW-0472">Membrane</keyword>
<dbReference type="GO" id="GO:0034040">
    <property type="term" value="F:ATPase-coupled lipid transmembrane transporter activity"/>
    <property type="evidence" value="ECO:0007669"/>
    <property type="project" value="TreeGrafter"/>
</dbReference>
<dbReference type="AlphaFoldDB" id="A0A840YK08"/>
<dbReference type="InterPro" id="IPR027417">
    <property type="entry name" value="P-loop_NTPase"/>
</dbReference>
<evidence type="ECO:0000259" key="11">
    <source>
        <dbReference type="PROSITE" id="PS50929"/>
    </source>
</evidence>
<keyword evidence="3 9" id="KW-0812">Transmembrane</keyword>
<evidence type="ECO:0000256" key="7">
    <source>
        <dbReference type="ARBA" id="ARBA00023136"/>
    </source>
</evidence>
<dbReference type="GO" id="GO:0005886">
    <property type="term" value="C:plasma membrane"/>
    <property type="evidence" value="ECO:0007669"/>
    <property type="project" value="UniProtKB-SubCell"/>
</dbReference>
<dbReference type="GO" id="GO:0005524">
    <property type="term" value="F:ATP binding"/>
    <property type="evidence" value="ECO:0007669"/>
    <property type="project" value="UniProtKB-KW"/>
</dbReference>
<dbReference type="PANTHER" id="PTHR24221:SF654">
    <property type="entry name" value="ATP-BINDING CASSETTE SUB-FAMILY B MEMBER 6"/>
    <property type="match status" value="1"/>
</dbReference>
<dbReference type="RefSeq" id="WP_184518546.1">
    <property type="nucleotide sequence ID" value="NZ_JACIJD010000010.1"/>
</dbReference>
<dbReference type="PANTHER" id="PTHR24221">
    <property type="entry name" value="ATP-BINDING CASSETTE SUB-FAMILY B"/>
    <property type="match status" value="1"/>
</dbReference>
<sequence>MSATVFGVSRDPRPSPALLSSPPAGVAGQERESLVRYAERPIAFLLRYVLLHRLAHTVVLLAVLAAVGCSVGSQYAVKHLVDVLSAGPGSGNAAWVALALLAAIIAGDNLLWRVAGWISADSFTRVTGDLRADLFHHLSGHSPDYFADRSPGLMAGRISATSNAAWTVLSTMTWNALPPTVAVLVAITFLATVDPVMAGVLFAIASAMAVLLTWMAGRGRDLHQDYAAKAAAVDGELVDVVQNIGLVRAFGATIRERQRFGATVGSEVASRRRSLRYLEKLRLAHAVMTALLTVGLLCWALMLWQAGRATTGDIVMTCGLGFTILHGTRDLAVALVDLIQHVARLSEAVRALLVPHALPDRADAAPLRPRGGAVAFQNVSFAYPGTGHVLRHFDLSIAPGERVGLVGRSGSGKSTALALLQRLASPQSGRILIDGQDIAGTTQASLAAMMAVVPQDVSLFQRSVMENIRYGRPDATDAEVMRAAEAAHCREFIEALPQGFDTEVGQRGARLSGGQRQRLAIARALLKDAPILLLDEATSALDTESEMAVQAALERLMRGRTVIAIAHRLGTLRGFDRIVVVGEGQVREQGSPAELASQPGLYRDLLEGQGLSAAA</sequence>
<dbReference type="SMART" id="SM00382">
    <property type="entry name" value="AAA"/>
    <property type="match status" value="1"/>
</dbReference>
<evidence type="ECO:0000256" key="2">
    <source>
        <dbReference type="ARBA" id="ARBA00022448"/>
    </source>
</evidence>
<dbReference type="PROSITE" id="PS50893">
    <property type="entry name" value="ABC_TRANSPORTER_2"/>
    <property type="match status" value="1"/>
</dbReference>
<dbReference type="Gene3D" id="3.40.50.300">
    <property type="entry name" value="P-loop containing nucleotide triphosphate hydrolases"/>
    <property type="match status" value="1"/>
</dbReference>
<feature type="region of interest" description="Disordered" evidence="8">
    <location>
        <begin position="1"/>
        <end position="25"/>
    </location>
</feature>
<protein>
    <submittedName>
        <fullName evidence="12">ATP-binding cassette subfamily B protein</fullName>
    </submittedName>
</protein>
<evidence type="ECO:0000256" key="4">
    <source>
        <dbReference type="ARBA" id="ARBA00022741"/>
    </source>
</evidence>